<evidence type="ECO:0000256" key="1">
    <source>
        <dbReference type="ARBA" id="ARBA00001637"/>
    </source>
</evidence>
<evidence type="ECO:0000313" key="9">
    <source>
        <dbReference type="EMBL" id="HGH00017.1"/>
    </source>
</evidence>
<evidence type="ECO:0000256" key="6">
    <source>
        <dbReference type="ARBA" id="ARBA00055087"/>
    </source>
</evidence>
<comment type="pathway">
    <text evidence="2 7">Cofactor biosynthesis; molybdopterin biosynthesis.</text>
</comment>
<dbReference type="SUPFAM" id="SSF55040">
    <property type="entry name" value="Molybdenum cofactor biosynthesis protein C, MoaC"/>
    <property type="match status" value="1"/>
</dbReference>
<sequence>MNLTHFDEKGRARMVDITEKPVTERVATVEALIKMKPETLKLILNKEISKGDVFQVARLAGVMAAKMTPHLIPLCHPLPITSVEIDFEPDKKNSLVKIKTTVKTSAQTGVEMEAMVATSVAALTVYDMCKAVDREMTIEEIKLVYKSGGKSGEFKRNT</sequence>
<feature type="binding site" evidence="7">
    <location>
        <begin position="112"/>
        <end position="113"/>
    </location>
    <ligand>
        <name>substrate</name>
    </ligand>
</feature>
<reference evidence="9" key="1">
    <citation type="journal article" date="2020" name="mSystems">
        <title>Genome- and Community-Level Interaction Insights into Carbon Utilization and Element Cycling Functions of Hydrothermarchaeota in Hydrothermal Sediment.</title>
        <authorList>
            <person name="Zhou Z."/>
            <person name="Liu Y."/>
            <person name="Xu W."/>
            <person name="Pan J."/>
            <person name="Luo Z.H."/>
            <person name="Li M."/>
        </authorList>
    </citation>
    <scope>NUCLEOTIDE SEQUENCE [LARGE SCALE GENOMIC DNA]</scope>
    <source>
        <strain evidence="9">SpSt-788</strain>
    </source>
</reference>
<comment type="subunit">
    <text evidence="7">Homohexamer; trimer of dimers.</text>
</comment>
<dbReference type="EMBL" id="DTHO01000066">
    <property type="protein sequence ID" value="HGH00017.1"/>
    <property type="molecule type" value="Genomic_DNA"/>
</dbReference>
<dbReference type="GO" id="GO:0061799">
    <property type="term" value="F:cyclic pyranopterin monophosphate synthase activity"/>
    <property type="evidence" value="ECO:0007669"/>
    <property type="project" value="UniProtKB-UniRule"/>
</dbReference>
<evidence type="ECO:0000256" key="2">
    <source>
        <dbReference type="ARBA" id="ARBA00005046"/>
    </source>
</evidence>
<dbReference type="AlphaFoldDB" id="A0A7C4AK26"/>
<evidence type="ECO:0000259" key="8">
    <source>
        <dbReference type="Pfam" id="PF01967"/>
    </source>
</evidence>
<comment type="similarity">
    <text evidence="7">Belongs to the MoaC family.</text>
</comment>
<dbReference type="CDD" id="cd01420">
    <property type="entry name" value="MoaC_PE"/>
    <property type="match status" value="1"/>
</dbReference>
<dbReference type="PANTHER" id="PTHR22960:SF29">
    <property type="entry name" value="CYCLIC PYRANOPTERIN MONOPHOSPHATE SYNTHASE"/>
    <property type="match status" value="1"/>
</dbReference>
<dbReference type="NCBIfam" id="TIGR00581">
    <property type="entry name" value="moaC"/>
    <property type="match status" value="1"/>
</dbReference>
<dbReference type="Pfam" id="PF01967">
    <property type="entry name" value="MoaC"/>
    <property type="match status" value="1"/>
</dbReference>
<gene>
    <name evidence="7 9" type="primary">moaC</name>
    <name evidence="9" type="ORF">ENV75_06195</name>
</gene>
<dbReference type="InterPro" id="IPR047594">
    <property type="entry name" value="MoaC_bact/euk"/>
</dbReference>
<feature type="domain" description="Molybdopterin cofactor biosynthesis C (MoaC)" evidence="8">
    <location>
        <begin position="14"/>
        <end position="149"/>
    </location>
</feature>
<feature type="binding site" evidence="7">
    <location>
        <begin position="74"/>
        <end position="76"/>
    </location>
    <ligand>
        <name>substrate</name>
    </ligand>
</feature>
<comment type="catalytic activity">
    <reaction evidence="1 7">
        <text>(8S)-3',8-cyclo-7,8-dihydroguanosine 5'-triphosphate = cyclic pyranopterin phosphate + diphosphate</text>
        <dbReference type="Rhea" id="RHEA:49580"/>
        <dbReference type="ChEBI" id="CHEBI:33019"/>
        <dbReference type="ChEBI" id="CHEBI:59648"/>
        <dbReference type="ChEBI" id="CHEBI:131766"/>
        <dbReference type="EC" id="4.6.1.17"/>
    </reaction>
</comment>
<evidence type="ECO:0000256" key="7">
    <source>
        <dbReference type="HAMAP-Rule" id="MF_01224"/>
    </source>
</evidence>
<name>A0A7C4AK26_9BACT</name>
<evidence type="ECO:0000256" key="4">
    <source>
        <dbReference type="ARBA" id="ARBA00023150"/>
    </source>
</evidence>
<comment type="caution">
    <text evidence="9">The sequence shown here is derived from an EMBL/GenBank/DDBJ whole genome shotgun (WGS) entry which is preliminary data.</text>
</comment>
<evidence type="ECO:0000256" key="3">
    <source>
        <dbReference type="ARBA" id="ARBA00012575"/>
    </source>
</evidence>
<organism evidence="9">
    <name type="scientific">Thermodesulfovibrio aggregans</name>
    <dbReference type="NCBI Taxonomy" id="86166"/>
    <lineage>
        <taxon>Bacteria</taxon>
        <taxon>Pseudomonadati</taxon>
        <taxon>Nitrospirota</taxon>
        <taxon>Thermodesulfovibrionia</taxon>
        <taxon>Thermodesulfovibrionales</taxon>
        <taxon>Thermodesulfovibrionaceae</taxon>
        <taxon>Thermodesulfovibrio</taxon>
    </lineage>
</organism>
<keyword evidence="5 7" id="KW-0456">Lyase</keyword>
<dbReference type="Gene3D" id="3.30.70.640">
    <property type="entry name" value="Molybdopterin cofactor biosynthesis C (MoaC) domain"/>
    <property type="match status" value="1"/>
</dbReference>
<dbReference type="InterPro" id="IPR050105">
    <property type="entry name" value="MoCo_biosynth_MoaA/MoaC"/>
</dbReference>
<dbReference type="NCBIfam" id="NF006870">
    <property type="entry name" value="PRK09364.1"/>
    <property type="match status" value="1"/>
</dbReference>
<dbReference type="GO" id="GO:0006777">
    <property type="term" value="P:Mo-molybdopterin cofactor biosynthetic process"/>
    <property type="evidence" value="ECO:0007669"/>
    <property type="project" value="UniProtKB-UniRule"/>
</dbReference>
<comment type="function">
    <text evidence="6 7">Catalyzes the conversion of (8S)-3',8-cyclo-7,8-dihydroguanosine 5'-triphosphate to cyclic pyranopterin monophosphate (cPMP).</text>
</comment>
<accession>A0A7C4AK26</accession>
<dbReference type="InterPro" id="IPR002820">
    <property type="entry name" value="Mopterin_CF_biosynth-C_dom"/>
</dbReference>
<dbReference type="UniPathway" id="UPA00344"/>
<evidence type="ECO:0000256" key="5">
    <source>
        <dbReference type="ARBA" id="ARBA00023239"/>
    </source>
</evidence>
<dbReference type="InterPro" id="IPR036522">
    <property type="entry name" value="MoaC_sf"/>
</dbReference>
<dbReference type="PANTHER" id="PTHR22960">
    <property type="entry name" value="MOLYBDOPTERIN COFACTOR SYNTHESIS PROTEIN A"/>
    <property type="match status" value="1"/>
</dbReference>
<feature type="active site" evidence="7">
    <location>
        <position position="127"/>
    </location>
</feature>
<keyword evidence="4 7" id="KW-0501">Molybdenum cofactor biosynthesis</keyword>
<dbReference type="HAMAP" id="MF_01224_B">
    <property type="entry name" value="MoaC_B"/>
    <property type="match status" value="1"/>
</dbReference>
<dbReference type="InterPro" id="IPR023045">
    <property type="entry name" value="MoaC"/>
</dbReference>
<proteinExistence type="inferred from homology"/>
<dbReference type="EC" id="4.6.1.17" evidence="3 7"/>
<protein>
    <recommendedName>
        <fullName evidence="3 7">Cyclic pyranopterin monophosphate synthase</fullName>
        <ecNumber evidence="3 7">4.6.1.17</ecNumber>
    </recommendedName>
    <alternativeName>
        <fullName evidence="7">Molybdenum cofactor biosynthesis protein C</fullName>
    </alternativeName>
</protein>